<keyword evidence="14" id="KW-0418">Kinase</keyword>
<feature type="compositionally biased region" description="Pro residues" evidence="10">
    <location>
        <begin position="1719"/>
        <end position="1729"/>
    </location>
</feature>
<dbReference type="Pfam" id="PF00069">
    <property type="entry name" value="Pkinase"/>
    <property type="match status" value="1"/>
</dbReference>
<keyword evidence="3" id="KW-0963">Cytoplasm</keyword>
<feature type="compositionally biased region" description="Low complexity" evidence="10">
    <location>
        <begin position="2894"/>
        <end position="2905"/>
    </location>
</feature>
<comment type="similarity">
    <text evidence="2">Belongs to the protein kinase superfamily. CAMK Ser/Thr protein kinase family.</text>
</comment>
<feature type="domain" description="Ig-like" evidence="12">
    <location>
        <begin position="462"/>
        <end position="547"/>
    </location>
</feature>
<dbReference type="InterPro" id="IPR011009">
    <property type="entry name" value="Kinase-like_dom_sf"/>
</dbReference>
<feature type="region of interest" description="Disordered" evidence="10">
    <location>
        <begin position="1"/>
        <end position="143"/>
    </location>
</feature>
<dbReference type="InterPro" id="IPR003598">
    <property type="entry name" value="Ig_sub2"/>
</dbReference>
<feature type="compositionally biased region" description="Basic and acidic residues" evidence="10">
    <location>
        <begin position="1620"/>
        <end position="1632"/>
    </location>
</feature>
<dbReference type="SUPFAM" id="SSF49265">
    <property type="entry name" value="Fibronectin type III"/>
    <property type="match status" value="1"/>
</dbReference>
<dbReference type="InterPro" id="IPR036179">
    <property type="entry name" value="Ig-like_dom_sf"/>
</dbReference>
<dbReference type="PROSITE" id="PS00107">
    <property type="entry name" value="PROTEIN_KINASE_ATP"/>
    <property type="match status" value="1"/>
</dbReference>
<feature type="domain" description="Fibronectin type-III" evidence="13">
    <location>
        <begin position="783"/>
        <end position="880"/>
    </location>
</feature>
<evidence type="ECO:0000256" key="10">
    <source>
        <dbReference type="SAM" id="MobiDB-lite"/>
    </source>
</evidence>
<feature type="compositionally biased region" description="Acidic residues" evidence="10">
    <location>
        <begin position="2578"/>
        <end position="2602"/>
    </location>
</feature>
<evidence type="ECO:0000256" key="3">
    <source>
        <dbReference type="ARBA" id="ARBA00022490"/>
    </source>
</evidence>
<feature type="compositionally biased region" description="Basic and acidic residues" evidence="10">
    <location>
        <begin position="1480"/>
        <end position="1489"/>
    </location>
</feature>
<feature type="binding site" evidence="9">
    <location>
        <position position="1116"/>
    </location>
    <ligand>
        <name>ATP</name>
        <dbReference type="ChEBI" id="CHEBI:30616"/>
    </ligand>
</feature>
<feature type="compositionally biased region" description="Basic and acidic residues" evidence="10">
    <location>
        <begin position="2085"/>
        <end position="2102"/>
    </location>
</feature>
<dbReference type="InterPro" id="IPR017441">
    <property type="entry name" value="Protein_kinase_ATP_BS"/>
</dbReference>
<dbReference type="Gene3D" id="3.30.200.20">
    <property type="entry name" value="Phosphorylase Kinase, domain 1"/>
    <property type="match status" value="1"/>
</dbReference>
<protein>
    <submittedName>
        <fullName evidence="14">Striated muscle preferentially expressed protein kinase</fullName>
    </submittedName>
</protein>
<dbReference type="SUPFAM" id="SSF48726">
    <property type="entry name" value="Immunoglobulin"/>
    <property type="match status" value="7"/>
</dbReference>
<dbReference type="PANTHER" id="PTHR47633">
    <property type="entry name" value="IMMUNOGLOBULIN"/>
    <property type="match status" value="1"/>
</dbReference>
<dbReference type="PROSITE" id="PS50011">
    <property type="entry name" value="PROTEIN_KINASE_DOM"/>
    <property type="match status" value="1"/>
</dbReference>
<dbReference type="CDD" id="cd00096">
    <property type="entry name" value="Ig"/>
    <property type="match status" value="1"/>
</dbReference>
<dbReference type="CDD" id="cd00063">
    <property type="entry name" value="FN3"/>
    <property type="match status" value="1"/>
</dbReference>
<feature type="compositionally biased region" description="Basic and acidic residues" evidence="10">
    <location>
        <begin position="2199"/>
        <end position="2213"/>
    </location>
</feature>
<keyword evidence="7" id="KW-1015">Disulfide bond</keyword>
<gene>
    <name evidence="14" type="ORF">D5F01_LYC01978</name>
</gene>
<feature type="compositionally biased region" description="Low complexity" evidence="10">
    <location>
        <begin position="1940"/>
        <end position="1960"/>
    </location>
</feature>
<dbReference type="GO" id="GO:0005524">
    <property type="term" value="F:ATP binding"/>
    <property type="evidence" value="ECO:0007669"/>
    <property type="project" value="UniProtKB-UniRule"/>
</dbReference>
<feature type="region of interest" description="Disordered" evidence="10">
    <location>
        <begin position="1700"/>
        <end position="1863"/>
    </location>
</feature>
<dbReference type="InterPro" id="IPR013098">
    <property type="entry name" value="Ig_I-set"/>
</dbReference>
<feature type="compositionally biased region" description="Polar residues" evidence="10">
    <location>
        <begin position="2231"/>
        <end position="2261"/>
    </location>
</feature>
<feature type="domain" description="Ig-like" evidence="12">
    <location>
        <begin position="2318"/>
        <end position="2408"/>
    </location>
</feature>
<evidence type="ECO:0000313" key="14">
    <source>
        <dbReference type="EMBL" id="KAE8299573.1"/>
    </source>
</evidence>
<dbReference type="Gene3D" id="2.60.40.10">
    <property type="entry name" value="Immunoglobulins"/>
    <property type="match status" value="8"/>
</dbReference>
<feature type="compositionally biased region" description="Basic and acidic residues" evidence="10">
    <location>
        <begin position="2114"/>
        <end position="2129"/>
    </location>
</feature>
<dbReference type="GO" id="GO:0005737">
    <property type="term" value="C:cytoplasm"/>
    <property type="evidence" value="ECO:0007669"/>
    <property type="project" value="UniProtKB-SubCell"/>
</dbReference>
<evidence type="ECO:0000259" key="13">
    <source>
        <dbReference type="PROSITE" id="PS50853"/>
    </source>
</evidence>
<feature type="region of interest" description="Disordered" evidence="10">
    <location>
        <begin position="1620"/>
        <end position="1682"/>
    </location>
</feature>
<comment type="subcellular location">
    <subcellularLocation>
        <location evidence="1">Cytoplasm</location>
    </subcellularLocation>
</comment>
<dbReference type="Pfam" id="PF07679">
    <property type="entry name" value="I-set"/>
    <property type="match status" value="7"/>
</dbReference>
<keyword evidence="6 9" id="KW-0067">ATP-binding</keyword>
<feature type="region of interest" description="Disordered" evidence="10">
    <location>
        <begin position="163"/>
        <end position="215"/>
    </location>
</feature>
<dbReference type="InterPro" id="IPR007110">
    <property type="entry name" value="Ig-like_dom"/>
</dbReference>
<dbReference type="InterPro" id="IPR003961">
    <property type="entry name" value="FN3_dom"/>
</dbReference>
<evidence type="ECO:0000259" key="12">
    <source>
        <dbReference type="PROSITE" id="PS50835"/>
    </source>
</evidence>
<evidence type="ECO:0000259" key="11">
    <source>
        <dbReference type="PROSITE" id="PS50011"/>
    </source>
</evidence>
<dbReference type="InterPro" id="IPR000719">
    <property type="entry name" value="Prot_kinase_dom"/>
</dbReference>
<evidence type="ECO:0000256" key="9">
    <source>
        <dbReference type="PROSITE-ProRule" id="PRU10141"/>
    </source>
</evidence>
<feature type="region of interest" description="Disordered" evidence="10">
    <location>
        <begin position="1386"/>
        <end position="1408"/>
    </location>
</feature>
<dbReference type="Pfam" id="PF00041">
    <property type="entry name" value="fn3"/>
    <property type="match status" value="1"/>
</dbReference>
<feature type="compositionally biased region" description="Basic and acidic residues" evidence="10">
    <location>
        <begin position="1458"/>
        <end position="1468"/>
    </location>
</feature>
<dbReference type="PROSITE" id="PS00108">
    <property type="entry name" value="PROTEIN_KINASE_ST"/>
    <property type="match status" value="1"/>
</dbReference>
<organism evidence="14 15">
    <name type="scientific">Larimichthys crocea</name>
    <name type="common">Large yellow croaker</name>
    <name type="synonym">Pseudosciaena crocea</name>
    <dbReference type="NCBI Taxonomy" id="215358"/>
    <lineage>
        <taxon>Eukaryota</taxon>
        <taxon>Metazoa</taxon>
        <taxon>Chordata</taxon>
        <taxon>Craniata</taxon>
        <taxon>Vertebrata</taxon>
        <taxon>Euteleostomi</taxon>
        <taxon>Actinopterygii</taxon>
        <taxon>Neopterygii</taxon>
        <taxon>Teleostei</taxon>
        <taxon>Neoteleostei</taxon>
        <taxon>Acanthomorphata</taxon>
        <taxon>Eupercaria</taxon>
        <taxon>Sciaenidae</taxon>
        <taxon>Larimichthys</taxon>
    </lineage>
</organism>
<dbReference type="FunFam" id="2.60.40.10:FF:000428">
    <property type="entry name" value="striated muscle preferentially expressed protein kinase"/>
    <property type="match status" value="1"/>
</dbReference>
<feature type="domain" description="Ig-like" evidence="12">
    <location>
        <begin position="365"/>
        <end position="454"/>
    </location>
</feature>
<feature type="region of interest" description="Disordered" evidence="10">
    <location>
        <begin position="1930"/>
        <end position="1969"/>
    </location>
</feature>
<feature type="compositionally biased region" description="Basic and acidic residues" evidence="10">
    <location>
        <begin position="1770"/>
        <end position="1785"/>
    </location>
</feature>
<dbReference type="FunFam" id="2.60.40.10:FF:000425">
    <property type="entry name" value="Myosin light chain kinase"/>
    <property type="match status" value="1"/>
</dbReference>
<evidence type="ECO:0000256" key="2">
    <source>
        <dbReference type="ARBA" id="ARBA00006692"/>
    </source>
</evidence>
<dbReference type="EMBL" id="REGW02000002">
    <property type="protein sequence ID" value="KAE8299573.1"/>
    <property type="molecule type" value="Genomic_DNA"/>
</dbReference>
<reference evidence="14 15" key="1">
    <citation type="submission" date="2019-07" db="EMBL/GenBank/DDBJ databases">
        <title>Chromosome genome assembly for large yellow croaker.</title>
        <authorList>
            <person name="Xiao S."/>
        </authorList>
    </citation>
    <scope>NUCLEOTIDE SEQUENCE [LARGE SCALE GENOMIC DNA]</scope>
    <source>
        <strain evidence="14">JMULYC20181020</strain>
        <tissue evidence="14">Muscle</tissue>
    </source>
</reference>
<evidence type="ECO:0000256" key="7">
    <source>
        <dbReference type="ARBA" id="ARBA00023157"/>
    </source>
</evidence>
<evidence type="ECO:0000256" key="8">
    <source>
        <dbReference type="ARBA" id="ARBA00023319"/>
    </source>
</evidence>
<dbReference type="SMART" id="SM00060">
    <property type="entry name" value="FN3"/>
    <property type="match status" value="1"/>
</dbReference>
<comment type="caution">
    <text evidence="14">The sequence shown here is derived from an EMBL/GenBank/DDBJ whole genome shotgun (WGS) entry which is preliminary data.</text>
</comment>
<dbReference type="SUPFAM" id="SSF56112">
    <property type="entry name" value="Protein kinase-like (PK-like)"/>
    <property type="match status" value="1"/>
</dbReference>
<accession>A0A6G0J7P9</accession>
<dbReference type="GO" id="GO:0004672">
    <property type="term" value="F:protein kinase activity"/>
    <property type="evidence" value="ECO:0007669"/>
    <property type="project" value="InterPro"/>
</dbReference>
<feature type="region of interest" description="Disordered" evidence="10">
    <location>
        <begin position="2199"/>
        <end position="2271"/>
    </location>
</feature>
<feature type="domain" description="Ig-like" evidence="12">
    <location>
        <begin position="221"/>
        <end position="309"/>
    </location>
</feature>
<feature type="region of interest" description="Disordered" evidence="10">
    <location>
        <begin position="2085"/>
        <end position="2150"/>
    </location>
</feature>
<feature type="domain" description="Ig-like" evidence="12">
    <location>
        <begin position="963"/>
        <end position="1051"/>
    </location>
</feature>
<keyword evidence="8" id="KW-0393">Immunoglobulin domain</keyword>
<feature type="region of interest" description="Disordered" evidence="10">
    <location>
        <begin position="1432"/>
        <end position="1581"/>
    </location>
</feature>
<dbReference type="SMART" id="SM00409">
    <property type="entry name" value="IG"/>
    <property type="match status" value="7"/>
</dbReference>
<name>A0A6G0J7P9_LARCR</name>
<dbReference type="InterPro" id="IPR013783">
    <property type="entry name" value="Ig-like_fold"/>
</dbReference>
<dbReference type="Gene3D" id="1.10.510.10">
    <property type="entry name" value="Transferase(Phosphotransferase) domain 1"/>
    <property type="match status" value="1"/>
</dbReference>
<dbReference type="SMART" id="SM00220">
    <property type="entry name" value="S_TKc"/>
    <property type="match status" value="1"/>
</dbReference>
<dbReference type="InterPro" id="IPR008271">
    <property type="entry name" value="Ser/Thr_kinase_AS"/>
</dbReference>
<dbReference type="SMART" id="SM00408">
    <property type="entry name" value="IGc2"/>
    <property type="match status" value="7"/>
</dbReference>
<feature type="compositionally biased region" description="Polar residues" evidence="10">
    <location>
        <begin position="1571"/>
        <end position="1580"/>
    </location>
</feature>
<dbReference type="FunFam" id="1.10.510.10:FF:000344">
    <property type="entry name" value="striated muscle preferentially expressed protein kinase isoform X1"/>
    <property type="match status" value="1"/>
</dbReference>
<dbReference type="PROSITE" id="PS50853">
    <property type="entry name" value="FN3"/>
    <property type="match status" value="1"/>
</dbReference>
<feature type="region of interest" description="Disordered" evidence="10">
    <location>
        <begin position="2571"/>
        <end position="2620"/>
    </location>
</feature>
<feature type="compositionally biased region" description="Polar residues" evidence="10">
    <location>
        <begin position="1432"/>
        <end position="1451"/>
    </location>
</feature>
<dbReference type="FunFam" id="2.60.40.10:FF:000145">
    <property type="entry name" value="Myosin light chain kinase, smooth muscle"/>
    <property type="match status" value="1"/>
</dbReference>
<feature type="compositionally biased region" description="Polar residues" evidence="10">
    <location>
        <begin position="2004"/>
        <end position="2013"/>
    </location>
</feature>
<evidence type="ECO:0000256" key="6">
    <source>
        <dbReference type="ARBA" id="ARBA00022840"/>
    </source>
</evidence>
<evidence type="ECO:0000313" key="15">
    <source>
        <dbReference type="Proteomes" id="UP000424527"/>
    </source>
</evidence>
<feature type="domain" description="Ig-like" evidence="12">
    <location>
        <begin position="556"/>
        <end position="648"/>
    </location>
</feature>
<dbReference type="FunFam" id="2.60.40.10:FF:000497">
    <property type="entry name" value="Striated muscle preferentially expressed protein kinase"/>
    <property type="match status" value="1"/>
</dbReference>
<dbReference type="FunFam" id="2.60.40.10:FF:000513">
    <property type="entry name" value="striated muscle preferentially expressed protein kinase"/>
    <property type="match status" value="1"/>
</dbReference>
<sequence>MQLSDLPGQRSVRELSRVSPVTEIVQRSSSPALYYQQREDSPSRNVAEMTLRKVERRPPSPLVQRVSRMQEPHHIQESLVQISQKDETSGRKAPIELVLRKIENRPESPLVQKRPVQDLPPQPPPKSSRMSPVSPTEEKMEVELSKPALKIRIPAIIVEDEKMEEDVPVKTSEPQQISTSDKEGQQQKTKGKKRRSRPMSPELDSSDDSYVSAGEDPMEAPVFEFPLQDAVASAGADVLLKCIIAGTPIPEVTWTKNNTEIISTANYTVKVEGERHSLFIKSARISDGGKYCVTADNQMGKASSSATLIVKAESAQEPRGNLGVPMDISSPITSDEEYLSPLEEGMDFGGPEPKRSIDTRFRKPPAFLVTMSDQAVIEGQEVTMSVRISGQPKPMLYWLRDRVTVKTGPRHIVREKEDGTFEMTIKSAVRSDSGVYTCKIINEYGTKQCEGKLEVQAPPVEPGLAVIRPVRDITAKAGETVLFECHVIGPKDTDVDWLADGKLIQPALLNCKMHFDGRKCRLLLNSVHEDDSGTYTCKLSTAKEEVTSCGKLKVIPSLEPLFTRKLDILEVIEGRNARFDCKVSGTPSPKVTWSHFDRPLTESEDIRILREGGRHSLIISHVTNEDEGFFTVTARNNHGEAESSAELYIQEPRPAISSQMAKLEKMPSIPEEPEVPENEVERFTMPDFIKPLYDLDVIEGKEAVLKCKVAGLPYPTIVWFHNGKRIESTEDRKMTQFRDVHSLVIRSVCHAHGGVYKSVISNKIGKATCYAHLYVTDILPDPPDGNPVIESITGKTITLSWKKPRRLDPSIDPNSLMYAIQQQALGSIQWTIIASGLKETIYTITTLSKGVRYSFRILTITSKAFSKPSPATDPVQLLDRGSYLQEAPVITDKPEIVYVMENQRGVILGNKPGLYEMTMPDDDQHTLKLCKVKSADIGEMVFIASNKYGSDSCTFSVEMAAPPTFETIMEDLDVCTGESPRFAVVVEGKPIPDILWFKNDILLSEGSHYTFVYDDNECSLVVLNAGPEVSGVYTCTARNLAGSVSCKAELTIHEAKSKEDPMDDEGAILRKMRRLTDHYDIHKEIGRGAFSYIKRVTQKVGKMEYAAKFMSTRAKKKVSALREMNLLSKLDNERVLYFHDAFEKKNAVVIITELCHEELLDRFTRKSIVMESDVRSCIRQVLEGLDYLHHLNIIHLDIKPDNILMADPHSDQIRICDFGNAVAITPDEAQYCKYGTPEFVAPEIVNQTPVSKASDIWSVGVIAYLCLTGVSPFAGENDRSSVLNIRNYNVAFEESMFAELCREAKGFIIKLLVADRLRPDTQECLRHPWFKTLSKGKAITTEALKKFVSRRKWQRSLISYKSKMVMRSIPELLNDSSSHISIAVPRHLKEGSPLPSSSSDSDEDIDELPFIPMPLNMEFSGSRMSLNDIQTNEQETGKQDGTSKWTGSPVQAQEAMECDSKQIDKEGVELTGKGRLRKRSSQDNDRGSSDEEAPAELPQKSEMTRKPLRRGSSMESDKPEGGRRRGELRRGGSADSALLLRITPEEGAGEGNQEDGRRVLKKAVSMELPRRSTSPGTAKMSQEDYALKLELMRQRLLRGGSVDNKMSGLRGPLLETLGMGDEKRAISSDRYSRTSRLGPPPLIRAASSDSAKDEVPKPKVLRKTASFSQGDSEPIPLHRRSGAPLEIPLAQVEERRLKEAISMSSLTEPFKVDSRPVTPREPSPKPPTPESIVQESPTKTESEESFMEKEIKHDETMSEKMDGLTTDSNFDERSSTSGFSEKDMSISEEPMIESDNVGQRIPTPPPVVQSSKLEERMEEEERGREKEKEEKEESVKEEEEEIVSVAESNAKENVEVSEENIEEVNMPAKSSDIIITTSSVMVRPTQEYTHPSTNVVSTYVTPSPPTRVVLPDGRTSAYASIMQTIMVPSVQSPSDQPLGASTPVPATSPSSVSTETSSPARMSPALPGPPKPIIVSTTEHPAVYSRVASPEMITKEPSPPKTIAHSSSQQELSTGVDFEDISSEEVFEARFKKRESSLSRSLKFLSRSKNGAQMITSDSTEAGEEIYRPGPIGAPLELAQRRLEEKSKSVQDLREAQKDQGFMRRLSMRLKRTPSTERKDEMTKEDDSVASRSRLSWTLGRRGSQEKKEVEMMRMDGGADTAAGQDEKDVKKPNESPVLTMRRKIESTVAGISTRIRSYSEERKASEDKEPKRTPILSMLRRSASECRPTKVTSVPQNQLATQASNGASSESIDSMASLKSETSKGVEVERRSRWDRWGLTRGRRDKTVSQPDIPTAISRESSSLRSRQYSKLASDFPPVFHIKLRDHVLLEGDPVTLSCLPAGSPHPHITWMKDKKPLEIDNRMNMIACPDGRQLLMIMQTTKKDAGVYECVATNPIASVSSSCTISLARLPNRPGTPEIPQKYNNTALVLWRPSDTMAPCTYSLERRAEAPVIGAGQTEGKGSSRRCPTSCGATISGRDPHPMCIVCMGAKHAQAALADPQVCAHCCTMPMKVLERRLRVAVTGTDGRDPSLAASDTAQEIHTAHQPRVPRDWADVMEEVEPIPPLFEDVFRREGDDDADGETGSDILELDDMEEGEEDSTFPTQSRPPSSTEAAAPVDNNLYEVCKRAAAKLNIPWPAAQDMEGATRDLYDGKRLPPTRPPAKQLLPAVPACMTEMSRFWSSPFKSKVTTQGYSKLEVHGMAELGLAEPPAVEPSLAYHLHPSRRSISASSRISLPGKTERTAAGVYQRMYKYAAQSVCSLNAVTLLSAYQAEILEEMGRQLDSGVPNPTLWDEICVVNDLLLRSSRGAVQGCGRVMGLAVAGERALWLSLSGLGDTQKAEVMDAAYDPTKGLFGPALERMRETSTQRKQEGEAFELCLPRKQIPRPPPRTGFAAAAAAARGRQGDARPSHRPGAGRGDQQPRAGNNKPWGKHSFAAVAAAKRNSAQPQREGKKRSA</sequence>
<dbReference type="InterPro" id="IPR003599">
    <property type="entry name" value="Ig_sub"/>
</dbReference>
<dbReference type="FunFam" id="2.60.40.10:FF:000541">
    <property type="entry name" value="striated muscle preferentially expressed protein kinase"/>
    <property type="match status" value="1"/>
</dbReference>
<feature type="compositionally biased region" description="Basic and acidic residues" evidence="10">
    <location>
        <begin position="1812"/>
        <end position="1834"/>
    </location>
</feature>
<keyword evidence="5 9" id="KW-0547">Nucleotide-binding</keyword>
<keyword evidence="15" id="KW-1185">Reference proteome</keyword>
<feature type="region of interest" description="Disordered" evidence="10">
    <location>
        <begin position="1993"/>
        <end position="2015"/>
    </location>
</feature>
<feature type="compositionally biased region" description="Basic and acidic residues" evidence="10">
    <location>
        <begin position="2262"/>
        <end position="2271"/>
    </location>
</feature>
<dbReference type="FunFam" id="2.60.40.10:FF:000080">
    <property type="entry name" value="Myosin light chain kinase, smooth muscle"/>
    <property type="match status" value="1"/>
</dbReference>
<dbReference type="PANTHER" id="PTHR47633:SF3">
    <property type="entry name" value="STRIATED MUSCLE PREFERENTIALLY EXPRESSED PROTEIN KINASE"/>
    <property type="match status" value="1"/>
</dbReference>
<feature type="domain" description="Ig-like" evidence="12">
    <location>
        <begin position="686"/>
        <end position="776"/>
    </location>
</feature>
<feature type="region of interest" description="Disordered" evidence="10">
    <location>
        <begin position="2882"/>
        <end position="2960"/>
    </location>
</feature>
<keyword evidence="4" id="KW-0677">Repeat</keyword>
<keyword evidence="14" id="KW-0808">Transferase</keyword>
<feature type="compositionally biased region" description="Polar residues" evidence="10">
    <location>
        <begin position="2603"/>
        <end position="2615"/>
    </location>
</feature>
<feature type="domain" description="Protein kinase" evidence="11">
    <location>
        <begin position="1079"/>
        <end position="1330"/>
    </location>
</feature>
<dbReference type="PROSITE" id="PS50835">
    <property type="entry name" value="IG_LIKE"/>
    <property type="match status" value="7"/>
</dbReference>
<feature type="compositionally biased region" description="Basic and acidic residues" evidence="10">
    <location>
        <begin position="1738"/>
        <end position="1762"/>
    </location>
</feature>
<evidence type="ECO:0000256" key="5">
    <source>
        <dbReference type="ARBA" id="ARBA00022741"/>
    </source>
</evidence>
<dbReference type="Proteomes" id="UP000424527">
    <property type="component" value="Unassembled WGS sequence"/>
</dbReference>
<evidence type="ECO:0000256" key="4">
    <source>
        <dbReference type="ARBA" id="ARBA00022737"/>
    </source>
</evidence>
<feature type="compositionally biased region" description="Basic and acidic residues" evidence="10">
    <location>
        <begin position="1515"/>
        <end position="1532"/>
    </location>
</feature>
<proteinExistence type="inferred from homology"/>
<dbReference type="InterPro" id="IPR036116">
    <property type="entry name" value="FN3_sf"/>
</dbReference>
<dbReference type="FunFam" id="2.60.40.10:FF:000539">
    <property type="entry name" value="striated muscle preferentially expressed protein kinase"/>
    <property type="match status" value="1"/>
</dbReference>
<evidence type="ECO:0000256" key="1">
    <source>
        <dbReference type="ARBA" id="ARBA00004496"/>
    </source>
</evidence>
<feature type="compositionally biased region" description="Basic and acidic residues" evidence="10">
    <location>
        <begin position="84"/>
        <end position="106"/>
    </location>
</feature>